<feature type="transmembrane region" description="Helical" evidence="1">
    <location>
        <begin position="6"/>
        <end position="29"/>
    </location>
</feature>
<evidence type="ECO:0000256" key="1">
    <source>
        <dbReference type="SAM" id="Phobius"/>
    </source>
</evidence>
<proteinExistence type="predicted"/>
<evidence type="ECO:0000313" key="2">
    <source>
        <dbReference type="EMBL" id="WAH42854.1"/>
    </source>
</evidence>
<dbReference type="EMBL" id="CP104067">
    <property type="protein sequence ID" value="WAH42854.1"/>
    <property type="molecule type" value="Genomic_DNA"/>
</dbReference>
<evidence type="ECO:0000313" key="3">
    <source>
        <dbReference type="Proteomes" id="UP001164761"/>
    </source>
</evidence>
<keyword evidence="3" id="KW-1185">Reference proteome</keyword>
<dbReference type="RefSeq" id="WP_268006727.1">
    <property type="nucleotide sequence ID" value="NZ_BSUT01000001.1"/>
</dbReference>
<gene>
    <name evidence="2" type="ORF">NZD89_05340</name>
</gene>
<keyword evidence="1" id="KW-1133">Transmembrane helix</keyword>
<reference evidence="2" key="1">
    <citation type="submission" date="2022-08" db="EMBL/GenBank/DDBJ databases">
        <title>Alicyclobacillus fastidiosus DSM 17978, complete genome.</title>
        <authorList>
            <person name="Wang Q."/>
            <person name="Cai R."/>
            <person name="Wang Z."/>
        </authorList>
    </citation>
    <scope>NUCLEOTIDE SEQUENCE</scope>
    <source>
        <strain evidence="2">DSM 17978</strain>
    </source>
</reference>
<dbReference type="Proteomes" id="UP001164761">
    <property type="component" value="Chromosome"/>
</dbReference>
<keyword evidence="1" id="KW-0812">Transmembrane</keyword>
<protein>
    <submittedName>
        <fullName evidence="2">Uncharacterized protein</fullName>
    </submittedName>
</protein>
<organism evidence="2 3">
    <name type="scientific">Alicyclobacillus fastidiosus</name>
    <dbReference type="NCBI Taxonomy" id="392011"/>
    <lineage>
        <taxon>Bacteria</taxon>
        <taxon>Bacillati</taxon>
        <taxon>Bacillota</taxon>
        <taxon>Bacilli</taxon>
        <taxon>Bacillales</taxon>
        <taxon>Alicyclobacillaceae</taxon>
        <taxon>Alicyclobacillus</taxon>
    </lineage>
</organism>
<keyword evidence="1" id="KW-0472">Membrane</keyword>
<accession>A0ABY6ZL71</accession>
<name>A0ABY6ZL71_9BACL</name>
<sequence>MTAPIYMYFIVFTKLAILGFALLGGVPLLERFVERQEKKLSGSTRIVHRGSMKYVEIISQSDKSNENVAV</sequence>